<feature type="chain" id="PRO_5046794140" description="Proline iminopeptidase" evidence="11">
    <location>
        <begin position="26"/>
        <end position="489"/>
    </location>
</feature>
<protein>
    <recommendedName>
        <fullName evidence="5">Proline iminopeptidase</fullName>
        <ecNumber evidence="4">3.4.11.5</ecNumber>
    </recommendedName>
    <alternativeName>
        <fullName evidence="10">Prolyl aminopeptidase</fullName>
    </alternativeName>
</protein>
<keyword evidence="7" id="KW-0963">Cytoplasm</keyword>
<evidence type="ECO:0000256" key="2">
    <source>
        <dbReference type="ARBA" id="ARBA00004496"/>
    </source>
</evidence>
<evidence type="ECO:0000259" key="12">
    <source>
        <dbReference type="Pfam" id="PF00561"/>
    </source>
</evidence>
<evidence type="ECO:0000256" key="3">
    <source>
        <dbReference type="ARBA" id="ARBA00010088"/>
    </source>
</evidence>
<evidence type="ECO:0000256" key="6">
    <source>
        <dbReference type="ARBA" id="ARBA00022438"/>
    </source>
</evidence>
<dbReference type="PANTHER" id="PTHR43722">
    <property type="entry name" value="PROLINE IMINOPEPTIDASE"/>
    <property type="match status" value="1"/>
</dbReference>
<evidence type="ECO:0000256" key="5">
    <source>
        <dbReference type="ARBA" id="ARBA00021843"/>
    </source>
</evidence>
<evidence type="ECO:0000313" key="14">
    <source>
        <dbReference type="Proteomes" id="UP001597425"/>
    </source>
</evidence>
<organism evidence="13 14">
    <name type="scientific">Microbulbifer halophilus</name>
    <dbReference type="NCBI Taxonomy" id="453963"/>
    <lineage>
        <taxon>Bacteria</taxon>
        <taxon>Pseudomonadati</taxon>
        <taxon>Pseudomonadota</taxon>
        <taxon>Gammaproteobacteria</taxon>
        <taxon>Cellvibrionales</taxon>
        <taxon>Microbulbiferaceae</taxon>
        <taxon>Microbulbifer</taxon>
    </lineage>
</organism>
<comment type="similarity">
    <text evidence="3">Belongs to the peptidase S33 family.</text>
</comment>
<dbReference type="EMBL" id="JBHUJD010000001">
    <property type="protein sequence ID" value="MFD2308896.1"/>
    <property type="molecule type" value="Genomic_DNA"/>
</dbReference>
<accession>A0ABW5E5L8</accession>
<dbReference type="Pfam" id="PF00561">
    <property type="entry name" value="Abhydrolase_1"/>
    <property type="match status" value="1"/>
</dbReference>
<dbReference type="Proteomes" id="UP001597425">
    <property type="component" value="Unassembled WGS sequence"/>
</dbReference>
<feature type="signal peptide" evidence="11">
    <location>
        <begin position="1"/>
        <end position="25"/>
    </location>
</feature>
<dbReference type="PANTHER" id="PTHR43722:SF1">
    <property type="entry name" value="PROLINE IMINOPEPTIDASE"/>
    <property type="match status" value="1"/>
</dbReference>
<evidence type="ECO:0000313" key="13">
    <source>
        <dbReference type="EMBL" id="MFD2308896.1"/>
    </source>
</evidence>
<comment type="catalytic activity">
    <reaction evidence="1">
        <text>Release of N-terminal proline from a peptide.</text>
        <dbReference type="EC" id="3.4.11.5"/>
    </reaction>
</comment>
<sequence length="489" mass="52559">MVRIRRLLWGLALCLGSALASPAIAQQAPAGERCYLDGWGDALRCYRVPVSQSVGQSGHFPDGLAVMVAPAVNDGGREPLYLLAGGPGQAASELAPLLNAFRKVNRERAIVMVDRRGAGRSGAFRCGFERDMPADLEQFSRQLADCYLQRADFAESLSSRQTVADLERVRRYLGHGRIALWGGSWGTRTALLYQQWHPQSLSALVLDAVAPIDSKVFLAASAAEEALRELERDCVADPECARLGDWKGDLNRLLQGWSEQQARTFPDPLTGAPAAEPVKRWVLANAVRAALYDPGAAAQLPYAVRQASRGNYLPLSGLTGLFINNADSMAMGLTFSVACAESLNRISAEEVARDSADTFLGTAFFDLFHSGCEAWPVSAKPYGAPEPRDHPVLLISGSADPITPPVYAERRLDYLPNRQHLIVAGGGHINSRRGCIPGLIARFLNTPAEPLDKTCVAGIERPPFMVDAYGPALGGKAGAEPAAEEVASD</sequence>
<reference evidence="14" key="1">
    <citation type="journal article" date="2019" name="Int. J. Syst. Evol. Microbiol.">
        <title>The Global Catalogue of Microorganisms (GCM) 10K type strain sequencing project: providing services to taxonomists for standard genome sequencing and annotation.</title>
        <authorList>
            <consortium name="The Broad Institute Genomics Platform"/>
            <consortium name="The Broad Institute Genome Sequencing Center for Infectious Disease"/>
            <person name="Wu L."/>
            <person name="Ma J."/>
        </authorList>
    </citation>
    <scope>NUCLEOTIDE SEQUENCE [LARGE SCALE GENOMIC DNA]</scope>
    <source>
        <strain evidence="14">KCTC 12848</strain>
    </source>
</reference>
<evidence type="ECO:0000256" key="11">
    <source>
        <dbReference type="SAM" id="SignalP"/>
    </source>
</evidence>
<gene>
    <name evidence="13" type="ORF">ACFSKX_00545</name>
</gene>
<dbReference type="PRINTS" id="PR00793">
    <property type="entry name" value="PROAMNOPTASE"/>
</dbReference>
<keyword evidence="6" id="KW-0031">Aminopeptidase</keyword>
<evidence type="ECO:0000256" key="4">
    <source>
        <dbReference type="ARBA" id="ARBA00012568"/>
    </source>
</evidence>
<dbReference type="InterPro" id="IPR002410">
    <property type="entry name" value="Peptidase_S33"/>
</dbReference>
<keyword evidence="8" id="KW-0645">Protease</keyword>
<evidence type="ECO:0000256" key="7">
    <source>
        <dbReference type="ARBA" id="ARBA00022490"/>
    </source>
</evidence>
<dbReference type="GO" id="GO:0016787">
    <property type="term" value="F:hydrolase activity"/>
    <property type="evidence" value="ECO:0007669"/>
    <property type="project" value="UniProtKB-KW"/>
</dbReference>
<evidence type="ECO:0000256" key="8">
    <source>
        <dbReference type="ARBA" id="ARBA00022670"/>
    </source>
</evidence>
<proteinExistence type="inferred from homology"/>
<dbReference type="EC" id="3.4.11.5" evidence="4"/>
<keyword evidence="9 13" id="KW-0378">Hydrolase</keyword>
<evidence type="ECO:0000256" key="1">
    <source>
        <dbReference type="ARBA" id="ARBA00001585"/>
    </source>
</evidence>
<keyword evidence="11" id="KW-0732">Signal</keyword>
<comment type="caution">
    <text evidence="13">The sequence shown here is derived from an EMBL/GenBank/DDBJ whole genome shotgun (WGS) entry which is preliminary data.</text>
</comment>
<name>A0ABW5E5L8_9GAMM</name>
<dbReference type="InterPro" id="IPR000073">
    <property type="entry name" value="AB_hydrolase_1"/>
</dbReference>
<dbReference type="RefSeq" id="WP_265723603.1">
    <property type="nucleotide sequence ID" value="NZ_JAPIVK010000061.1"/>
</dbReference>
<dbReference type="Gene3D" id="3.40.50.1820">
    <property type="entry name" value="alpha/beta hydrolase"/>
    <property type="match status" value="1"/>
</dbReference>
<dbReference type="SUPFAM" id="SSF53474">
    <property type="entry name" value="alpha/beta-Hydrolases"/>
    <property type="match status" value="1"/>
</dbReference>
<evidence type="ECO:0000256" key="10">
    <source>
        <dbReference type="ARBA" id="ARBA00029605"/>
    </source>
</evidence>
<evidence type="ECO:0000256" key="9">
    <source>
        <dbReference type="ARBA" id="ARBA00022801"/>
    </source>
</evidence>
<feature type="domain" description="AB hydrolase-1" evidence="12">
    <location>
        <begin position="79"/>
        <end position="429"/>
    </location>
</feature>
<comment type="subcellular location">
    <subcellularLocation>
        <location evidence="2">Cytoplasm</location>
    </subcellularLocation>
</comment>
<dbReference type="InterPro" id="IPR029058">
    <property type="entry name" value="AB_hydrolase_fold"/>
</dbReference>
<dbReference type="InterPro" id="IPR005944">
    <property type="entry name" value="Pro_iminopeptidase"/>
</dbReference>
<keyword evidence="14" id="KW-1185">Reference proteome</keyword>